<evidence type="ECO:0000256" key="9">
    <source>
        <dbReference type="ARBA" id="ARBA00023002"/>
    </source>
</evidence>
<evidence type="ECO:0000256" key="3">
    <source>
        <dbReference type="ARBA" id="ARBA00011881"/>
    </source>
</evidence>
<comment type="activity regulation">
    <text evidence="13">Mycophenolic acid (MPA) is a non-competitive inhibitor that prevents formation of the closed enzyme conformation by binding to the same site as the amobile flap. In contrast, mizoribine monophosphate (MZP) is a competitive inhibitor that induces the closed conformation. MPA is a potent inhibitor of mammalian IMPDHs but a poor inhibitor of the bacterial enzymes. MZP is a more potent inhibitor of bacterial IMPDH.</text>
</comment>
<evidence type="ECO:0000256" key="17">
    <source>
        <dbReference type="PIRSR" id="PIRSR000130-4"/>
    </source>
</evidence>
<dbReference type="GO" id="GO:0046872">
    <property type="term" value="F:metal ion binding"/>
    <property type="evidence" value="ECO:0007669"/>
    <property type="project" value="UniProtKB-UniRule"/>
</dbReference>
<evidence type="ECO:0000256" key="13">
    <source>
        <dbReference type="HAMAP-Rule" id="MF_01964"/>
    </source>
</evidence>
<evidence type="ECO:0000256" key="16">
    <source>
        <dbReference type="PIRSR" id="PIRSR000130-3"/>
    </source>
</evidence>
<dbReference type="NCBIfam" id="TIGR01302">
    <property type="entry name" value="IMP_dehydrog"/>
    <property type="match status" value="1"/>
</dbReference>
<gene>
    <name evidence="13" type="primary">guaB</name>
    <name evidence="23" type="ORF">AVDCRST_MAG43-682</name>
</gene>
<dbReference type="InterPro" id="IPR013785">
    <property type="entry name" value="Aldolase_TIM"/>
</dbReference>
<keyword evidence="8 13" id="KW-0630">Potassium</keyword>
<sequence>MATTTQRPRDHALDATSAPDGRSGMRTDKFVGMGLTFDDVLLLPARSEVQPADVATSTRIAADITLNIPVLSAAMDTVTEARLAIALAREGGIGIVHRNLSIDDHAAEIDKVKRSESGMIVEPVTLGPDRPVADALSVMERYHISGVPITDEHGKLVGILTNRDLRFIQDTGQTISDVMTSDDLITAPTGTTLEQASKILHRHKVEKLPVVDAEGYLTGLITVKDIQKKLQYPNATKDARGRLRVGAAVGVGADAEERAHALVAKGVDLLVVDTAHGHSLSVLEMVRRLKGQLSVPIMAGNIATGAAAAALIDAGADAVKVGVGPGSICTTRVVSGTGVPQVTAIHECAKVAGPLGIPVIGDGGIQFSGDIAKAIAAGADAVMLGSLFAGLDESPGEVIIFQGERFKEYRGMGSLGAMKARSFSKDRYFQEDIGVVSKLVPEGIEGRVAYKGSLSPLVYQLIGGLRSAMGYAGAADITALRNDTQFVQITAAGLRESHPHDVAVTKEAPNYRVGGGS</sequence>
<dbReference type="EC" id="1.1.1.205" evidence="13 20"/>
<evidence type="ECO:0000313" key="23">
    <source>
        <dbReference type="EMBL" id="CAA9546749.1"/>
    </source>
</evidence>
<feature type="binding site" evidence="13 16">
    <location>
        <begin position="322"/>
        <end position="324"/>
    </location>
    <ligand>
        <name>NAD(+)</name>
        <dbReference type="ChEBI" id="CHEBI:57540"/>
    </ligand>
</feature>
<dbReference type="PROSITE" id="PS00487">
    <property type="entry name" value="IMP_DH_GMP_RED"/>
    <property type="match status" value="1"/>
</dbReference>
<evidence type="ECO:0000256" key="1">
    <source>
        <dbReference type="ARBA" id="ARBA00001958"/>
    </source>
</evidence>
<comment type="caution">
    <text evidence="13">Lacks conserved residue(s) required for the propagation of feature annotation.</text>
</comment>
<dbReference type="GO" id="GO:0006183">
    <property type="term" value="P:GTP biosynthetic process"/>
    <property type="evidence" value="ECO:0007669"/>
    <property type="project" value="TreeGrafter"/>
</dbReference>
<dbReference type="Pfam" id="PF00478">
    <property type="entry name" value="IMPDH"/>
    <property type="match status" value="1"/>
</dbReference>
<dbReference type="GO" id="GO:0003938">
    <property type="term" value="F:IMP dehydrogenase activity"/>
    <property type="evidence" value="ECO:0007669"/>
    <property type="project" value="UniProtKB-UniRule"/>
</dbReference>
<feature type="active site" description="Thioimidate intermediate" evidence="13 14">
    <location>
        <position position="329"/>
    </location>
</feature>
<evidence type="ECO:0000256" key="12">
    <source>
        <dbReference type="ARBA" id="ARBA00048028"/>
    </source>
</evidence>
<dbReference type="PANTHER" id="PTHR11911">
    <property type="entry name" value="INOSINE-5-MONOPHOSPHATE DEHYDROGENASE RELATED"/>
    <property type="match status" value="1"/>
</dbReference>
<evidence type="ECO:0000256" key="14">
    <source>
        <dbReference type="PIRSR" id="PIRSR000130-1"/>
    </source>
</evidence>
<dbReference type="GO" id="GO:0006177">
    <property type="term" value="P:GMP biosynthetic process"/>
    <property type="evidence" value="ECO:0007669"/>
    <property type="project" value="UniProtKB-UniRule"/>
</dbReference>
<comment type="subunit">
    <text evidence="3 13">Homotetramer.</text>
</comment>
<evidence type="ECO:0000256" key="8">
    <source>
        <dbReference type="ARBA" id="ARBA00022958"/>
    </source>
</evidence>
<evidence type="ECO:0000256" key="15">
    <source>
        <dbReference type="PIRSR" id="PIRSR000130-2"/>
    </source>
</evidence>
<keyword evidence="5" id="KW-0677">Repeat</keyword>
<dbReference type="EMBL" id="CADCWI010000036">
    <property type="protein sequence ID" value="CAA9546749.1"/>
    <property type="molecule type" value="Genomic_DNA"/>
</dbReference>
<evidence type="ECO:0000259" key="22">
    <source>
        <dbReference type="PROSITE" id="PS51371"/>
    </source>
</evidence>
<feature type="binding site" evidence="13">
    <location>
        <position position="496"/>
    </location>
    <ligand>
        <name>K(+)</name>
        <dbReference type="ChEBI" id="CHEBI:29103"/>
        <note>ligand shared between two tetrameric partners</note>
    </ligand>
</feature>
<dbReference type="FunFam" id="3.20.20.70:FF:000003">
    <property type="entry name" value="GMP reductase"/>
    <property type="match status" value="1"/>
</dbReference>
<dbReference type="Pfam" id="PF00571">
    <property type="entry name" value="CBS"/>
    <property type="match status" value="2"/>
</dbReference>
<comment type="pathway">
    <text evidence="13 20">Purine metabolism; XMP biosynthesis via de novo pathway; XMP from IMP: step 1/1.</text>
</comment>
<evidence type="ECO:0000256" key="4">
    <source>
        <dbReference type="ARBA" id="ARBA00022723"/>
    </source>
</evidence>
<comment type="catalytic activity">
    <reaction evidence="12 13 20">
        <text>IMP + NAD(+) + H2O = XMP + NADH + H(+)</text>
        <dbReference type="Rhea" id="RHEA:11708"/>
        <dbReference type="ChEBI" id="CHEBI:15377"/>
        <dbReference type="ChEBI" id="CHEBI:15378"/>
        <dbReference type="ChEBI" id="CHEBI:57464"/>
        <dbReference type="ChEBI" id="CHEBI:57540"/>
        <dbReference type="ChEBI" id="CHEBI:57945"/>
        <dbReference type="ChEBI" id="CHEBI:58053"/>
        <dbReference type="EC" id="1.1.1.205"/>
    </reaction>
</comment>
<feature type="binding site" evidence="13 15">
    <location>
        <begin position="409"/>
        <end position="413"/>
    </location>
    <ligand>
        <name>IMP</name>
        <dbReference type="ChEBI" id="CHEBI:58053"/>
    </ligand>
</feature>
<dbReference type="AlphaFoldDB" id="A0A6J4UCL4"/>
<evidence type="ECO:0000256" key="2">
    <source>
        <dbReference type="ARBA" id="ARBA00005502"/>
    </source>
</evidence>
<keyword evidence="11 18" id="KW-0129">CBS domain</keyword>
<evidence type="ECO:0000256" key="21">
    <source>
        <dbReference type="SAM" id="MobiDB-lite"/>
    </source>
</evidence>
<feature type="domain" description="CBS" evidence="22">
    <location>
        <begin position="179"/>
        <end position="236"/>
    </location>
</feature>
<comment type="similarity">
    <text evidence="2 13 19">Belongs to the IMPDH/GMPR family.</text>
</comment>
<name>A0A6J4UCL4_9BACT</name>
<dbReference type="InterPro" id="IPR000644">
    <property type="entry name" value="CBS_dom"/>
</dbReference>
<feature type="region of interest" description="Disordered" evidence="21">
    <location>
        <begin position="1"/>
        <end position="25"/>
    </location>
</feature>
<evidence type="ECO:0000256" key="7">
    <source>
        <dbReference type="ARBA" id="ARBA00022755"/>
    </source>
</evidence>
<proteinExistence type="inferred from homology"/>
<dbReference type="PROSITE" id="PS51371">
    <property type="entry name" value="CBS"/>
    <property type="match status" value="2"/>
</dbReference>
<dbReference type="InterPro" id="IPR005990">
    <property type="entry name" value="IMP_DH"/>
</dbReference>
<dbReference type="SMART" id="SM00116">
    <property type="entry name" value="CBS"/>
    <property type="match status" value="2"/>
</dbReference>
<evidence type="ECO:0000256" key="5">
    <source>
        <dbReference type="ARBA" id="ARBA00022737"/>
    </source>
</evidence>
<dbReference type="PANTHER" id="PTHR11911:SF111">
    <property type="entry name" value="INOSINE-5'-MONOPHOSPHATE DEHYDROGENASE"/>
    <property type="match status" value="1"/>
</dbReference>
<evidence type="ECO:0000256" key="10">
    <source>
        <dbReference type="ARBA" id="ARBA00023027"/>
    </source>
</evidence>
<feature type="binding site" evidence="13 15">
    <location>
        <begin position="362"/>
        <end position="364"/>
    </location>
    <ligand>
        <name>IMP</name>
        <dbReference type="ChEBI" id="CHEBI:58053"/>
    </ligand>
</feature>
<evidence type="ECO:0000256" key="6">
    <source>
        <dbReference type="ARBA" id="ARBA00022749"/>
    </source>
</evidence>
<feature type="active site" description="Proton acceptor" evidence="13 14">
    <location>
        <position position="427"/>
    </location>
</feature>
<dbReference type="InterPro" id="IPR015875">
    <property type="entry name" value="IMP_DH/GMP_Rdtase_CS"/>
</dbReference>
<evidence type="ECO:0000256" key="20">
    <source>
        <dbReference type="RuleBase" id="RU003928"/>
    </source>
</evidence>
<keyword evidence="4 13" id="KW-0479">Metal-binding</keyword>
<dbReference type="InterPro" id="IPR001093">
    <property type="entry name" value="IMP_DH_GMPRt"/>
</dbReference>
<feature type="binding site" evidence="13 15">
    <location>
        <position position="327"/>
    </location>
    <ligand>
        <name>IMP</name>
        <dbReference type="ChEBI" id="CHEBI:58053"/>
    </ligand>
</feature>
<feature type="binding site" evidence="13 15">
    <location>
        <begin position="385"/>
        <end position="386"/>
    </location>
    <ligand>
        <name>IMP</name>
        <dbReference type="ChEBI" id="CHEBI:58053"/>
    </ligand>
</feature>
<keyword evidence="7 13" id="KW-0658">Purine biosynthesis</keyword>
<feature type="binding site" evidence="13 15">
    <location>
        <position position="442"/>
    </location>
    <ligand>
        <name>IMP</name>
        <dbReference type="ChEBI" id="CHEBI:58053"/>
    </ligand>
</feature>
<evidence type="ECO:0000256" key="11">
    <source>
        <dbReference type="ARBA" id="ARBA00023122"/>
    </source>
</evidence>
<feature type="binding site" evidence="16">
    <location>
        <begin position="273"/>
        <end position="275"/>
    </location>
    <ligand>
        <name>NAD(+)</name>
        <dbReference type="ChEBI" id="CHEBI:57540"/>
    </ligand>
</feature>
<dbReference type="HAMAP" id="MF_01964">
    <property type="entry name" value="IMPDH"/>
    <property type="match status" value="1"/>
</dbReference>
<comment type="function">
    <text evidence="13">Catalyzes the conversion of inosine 5'-phosphate (IMP) to xanthosine 5'-phosphate (XMP), the first committed and rate-limiting step in the de novo synthesis of guanine nucleotides, and therefore plays an important role in the regulation of cell growth.</text>
</comment>
<protein>
    <recommendedName>
        <fullName evidence="13 20">Inosine-5'-monophosphate dehydrogenase</fullName>
        <shortName evidence="13">IMP dehydrogenase</shortName>
        <shortName evidence="13">IMPD</shortName>
        <shortName evidence="13">IMPDH</shortName>
        <ecNumber evidence="13 20">1.1.1.205</ecNumber>
    </recommendedName>
</protein>
<organism evidence="23">
    <name type="scientific">uncultured Thermomicrobiales bacterium</name>
    <dbReference type="NCBI Taxonomy" id="1645740"/>
    <lineage>
        <taxon>Bacteria</taxon>
        <taxon>Pseudomonadati</taxon>
        <taxon>Thermomicrobiota</taxon>
        <taxon>Thermomicrobia</taxon>
        <taxon>Thermomicrobiales</taxon>
        <taxon>environmental samples</taxon>
    </lineage>
</organism>
<dbReference type="SUPFAM" id="SSF51412">
    <property type="entry name" value="Inosine monophosphate dehydrogenase (IMPDH)"/>
    <property type="match status" value="2"/>
</dbReference>
<dbReference type="UniPathway" id="UPA00601">
    <property type="reaction ID" value="UER00295"/>
</dbReference>
<feature type="binding site" description="in other chain" evidence="13 17">
    <location>
        <position position="329"/>
    </location>
    <ligand>
        <name>K(+)</name>
        <dbReference type="ChEBI" id="CHEBI:29103"/>
        <note>ligand shared between two tetrameric partners</note>
    </ligand>
</feature>
<comment type="cofactor">
    <cofactor evidence="1 13">
        <name>K(+)</name>
        <dbReference type="ChEBI" id="CHEBI:29103"/>
    </cofactor>
</comment>
<keyword evidence="9 13" id="KW-0560">Oxidoreductase</keyword>
<feature type="binding site" evidence="13">
    <location>
        <position position="497"/>
    </location>
    <ligand>
        <name>K(+)</name>
        <dbReference type="ChEBI" id="CHEBI:29103"/>
        <note>ligand shared between two tetrameric partners</note>
    </ligand>
</feature>
<feature type="domain" description="CBS" evidence="22">
    <location>
        <begin position="119"/>
        <end position="175"/>
    </location>
</feature>
<dbReference type="Gene3D" id="3.20.20.70">
    <property type="entry name" value="Aldolase class I"/>
    <property type="match status" value="1"/>
</dbReference>
<evidence type="ECO:0000256" key="19">
    <source>
        <dbReference type="RuleBase" id="RU003927"/>
    </source>
</evidence>
<dbReference type="GO" id="GO:0000166">
    <property type="term" value="F:nucleotide binding"/>
    <property type="evidence" value="ECO:0007669"/>
    <property type="project" value="UniProtKB-UniRule"/>
</dbReference>
<dbReference type="CDD" id="cd00381">
    <property type="entry name" value="IMPDH"/>
    <property type="match status" value="1"/>
</dbReference>
<feature type="binding site" description="in other chain" evidence="13 17">
    <location>
        <position position="326"/>
    </location>
    <ligand>
        <name>K(+)</name>
        <dbReference type="ChEBI" id="CHEBI:29103"/>
        <note>ligand shared between two tetrameric partners</note>
    </ligand>
</feature>
<reference evidence="23" key="1">
    <citation type="submission" date="2020-02" db="EMBL/GenBank/DDBJ databases">
        <authorList>
            <person name="Meier V. D."/>
        </authorList>
    </citation>
    <scope>NUCLEOTIDE SEQUENCE</scope>
    <source>
        <strain evidence="23">AVDCRST_MAG43</strain>
    </source>
</reference>
<dbReference type="PIRSF" id="PIRSF000130">
    <property type="entry name" value="IMPDH"/>
    <property type="match status" value="1"/>
</dbReference>
<keyword evidence="10 13" id="KW-0520">NAD</keyword>
<evidence type="ECO:0000256" key="18">
    <source>
        <dbReference type="PROSITE-ProRule" id="PRU00703"/>
    </source>
</evidence>
<accession>A0A6J4UCL4</accession>
<feature type="binding site" evidence="13">
    <location>
        <position position="273"/>
    </location>
    <ligand>
        <name>NAD(+)</name>
        <dbReference type="ChEBI" id="CHEBI:57540"/>
    </ligand>
</feature>
<feature type="binding site" description="in other chain" evidence="13 17">
    <location>
        <position position="324"/>
    </location>
    <ligand>
        <name>K(+)</name>
        <dbReference type="ChEBI" id="CHEBI:29103"/>
        <note>ligand shared between two tetrameric partners</note>
    </ligand>
</feature>
<dbReference type="SMART" id="SM01240">
    <property type="entry name" value="IMPDH"/>
    <property type="match status" value="1"/>
</dbReference>
<feature type="binding site" evidence="13">
    <location>
        <position position="498"/>
    </location>
    <ligand>
        <name>K(+)</name>
        <dbReference type="ChEBI" id="CHEBI:29103"/>
        <note>ligand shared between two tetrameric partners</note>
    </ligand>
</feature>
<keyword evidence="6 13" id="KW-0332">GMP biosynthesis</keyword>
<dbReference type="CDD" id="cd04601">
    <property type="entry name" value="CBS_pair_IMPDH"/>
    <property type="match status" value="1"/>
</dbReference>